<reference evidence="3 4" key="1">
    <citation type="submission" date="2019-03" db="EMBL/GenBank/DDBJ databases">
        <title>Sequencing the genomes of 1000 actinobacteria strains.</title>
        <authorList>
            <person name="Klenk H.-P."/>
        </authorList>
    </citation>
    <scope>NUCLEOTIDE SEQUENCE [LARGE SCALE GENOMIC DNA]</scope>
    <source>
        <strain evidence="3 4">DSM 43805</strain>
    </source>
</reference>
<evidence type="ECO:0000259" key="2">
    <source>
        <dbReference type="Pfam" id="PF00582"/>
    </source>
</evidence>
<dbReference type="SUPFAM" id="SSF52402">
    <property type="entry name" value="Adenine nucleotide alpha hydrolases-like"/>
    <property type="match status" value="2"/>
</dbReference>
<dbReference type="AlphaFoldDB" id="A0A4R6JMV1"/>
<dbReference type="OrthoDB" id="3402850at2"/>
<dbReference type="PANTHER" id="PTHR46268">
    <property type="entry name" value="STRESS RESPONSE PROTEIN NHAX"/>
    <property type="match status" value="1"/>
</dbReference>
<sequence>MRTPSVVVGTDGTACGTAAVEWAAREAGRRQASLRIAHAFDWDWNESRFTVGTDYVDVAQAVAEATVSAARARARAVAPGIEIATSTLIGRAAPRLLEIARGAVMLVVGNRGRGGFAGLLLGSVGQRMASEAPCPVVIVRGRAGPDGPVVAGVDDSPAAEHVLGVAFEAAAARGAALTVVRSYLPVIPLWLANVRPADVDTPSEDAAERAALDELLAPWAAKFPRVGVEVVVTHESAAAALVAASATGQLVVVGSHGRGPLSGALLGSAGQQLLHHAECPVLIARER</sequence>
<feature type="domain" description="UspA" evidence="2">
    <location>
        <begin position="149"/>
        <end position="285"/>
    </location>
</feature>
<accession>A0A4R6JMV1</accession>
<feature type="domain" description="UspA" evidence="2">
    <location>
        <begin position="6"/>
        <end position="140"/>
    </location>
</feature>
<dbReference type="Pfam" id="PF00582">
    <property type="entry name" value="Usp"/>
    <property type="match status" value="2"/>
</dbReference>
<dbReference type="InterPro" id="IPR006015">
    <property type="entry name" value="Universal_stress_UspA"/>
</dbReference>
<comment type="caution">
    <text evidence="3">The sequence shown here is derived from an EMBL/GenBank/DDBJ whole genome shotgun (WGS) entry which is preliminary data.</text>
</comment>
<dbReference type="InterPro" id="IPR006016">
    <property type="entry name" value="UspA"/>
</dbReference>
<organism evidence="3 4">
    <name type="scientific">Paractinoplanes brasiliensis</name>
    <dbReference type="NCBI Taxonomy" id="52695"/>
    <lineage>
        <taxon>Bacteria</taxon>
        <taxon>Bacillati</taxon>
        <taxon>Actinomycetota</taxon>
        <taxon>Actinomycetes</taxon>
        <taxon>Micromonosporales</taxon>
        <taxon>Micromonosporaceae</taxon>
        <taxon>Paractinoplanes</taxon>
    </lineage>
</organism>
<dbReference type="InterPro" id="IPR014729">
    <property type="entry name" value="Rossmann-like_a/b/a_fold"/>
</dbReference>
<evidence type="ECO:0000313" key="4">
    <source>
        <dbReference type="Proteomes" id="UP000294901"/>
    </source>
</evidence>
<proteinExistence type="inferred from homology"/>
<comment type="similarity">
    <text evidence="1">Belongs to the universal stress protein A family.</text>
</comment>
<dbReference type="PRINTS" id="PR01438">
    <property type="entry name" value="UNVRSLSTRESS"/>
</dbReference>
<evidence type="ECO:0000313" key="3">
    <source>
        <dbReference type="EMBL" id="TDO36691.1"/>
    </source>
</evidence>
<evidence type="ECO:0000256" key="1">
    <source>
        <dbReference type="ARBA" id="ARBA00008791"/>
    </source>
</evidence>
<dbReference type="PANTHER" id="PTHR46268:SF6">
    <property type="entry name" value="UNIVERSAL STRESS PROTEIN UP12"/>
    <property type="match status" value="1"/>
</dbReference>
<name>A0A4R6JMV1_9ACTN</name>
<dbReference type="Gene3D" id="3.40.50.620">
    <property type="entry name" value="HUPs"/>
    <property type="match status" value="2"/>
</dbReference>
<gene>
    <name evidence="3" type="ORF">C8E87_0272</name>
</gene>
<dbReference type="RefSeq" id="WP_133871408.1">
    <property type="nucleotide sequence ID" value="NZ_BOMD01000101.1"/>
</dbReference>
<keyword evidence="4" id="KW-1185">Reference proteome</keyword>
<dbReference type="EMBL" id="SNWR01000001">
    <property type="protein sequence ID" value="TDO36691.1"/>
    <property type="molecule type" value="Genomic_DNA"/>
</dbReference>
<dbReference type="Proteomes" id="UP000294901">
    <property type="component" value="Unassembled WGS sequence"/>
</dbReference>
<protein>
    <submittedName>
        <fullName evidence="3">Nucleotide-binding universal stress UspA family protein</fullName>
    </submittedName>
</protein>